<dbReference type="RefSeq" id="WP_284062897.1">
    <property type="nucleotide sequence ID" value="NZ_CP126158.1"/>
</dbReference>
<dbReference type="Proteomes" id="UP001596443">
    <property type="component" value="Unassembled WGS sequence"/>
</dbReference>
<keyword evidence="1" id="KW-1133">Transmembrane helix</keyword>
<protein>
    <submittedName>
        <fullName evidence="2">Uncharacterized protein</fullName>
    </submittedName>
</protein>
<sequence length="111" mass="10784">MGVGRSDRSGGTRRDGTRAEAAFPWFHRRLPSVVLVAIAVALVAGTLAIGADATAAAVTAADRAVFRGLDLVAPLAGVADVGAVVSGVSGSVALAVAGYGTALAVVRAAAS</sequence>
<keyword evidence="1" id="KW-0472">Membrane</keyword>
<feature type="transmembrane region" description="Helical" evidence="1">
    <location>
        <begin position="81"/>
        <end position="106"/>
    </location>
</feature>
<proteinExistence type="predicted"/>
<keyword evidence="1" id="KW-0812">Transmembrane</keyword>
<gene>
    <name evidence="2" type="ORF">ACFQFD_08840</name>
</gene>
<feature type="transmembrane region" description="Helical" evidence="1">
    <location>
        <begin position="33"/>
        <end position="61"/>
    </location>
</feature>
<evidence type="ECO:0000256" key="1">
    <source>
        <dbReference type="SAM" id="Phobius"/>
    </source>
</evidence>
<dbReference type="AlphaFoldDB" id="A0ABD5TBX7"/>
<reference evidence="2 3" key="1">
    <citation type="journal article" date="2019" name="Int. J. Syst. Evol. Microbiol.">
        <title>The Global Catalogue of Microorganisms (GCM) 10K type strain sequencing project: providing services to taxonomists for standard genome sequencing and annotation.</title>
        <authorList>
            <consortium name="The Broad Institute Genomics Platform"/>
            <consortium name="The Broad Institute Genome Sequencing Center for Infectious Disease"/>
            <person name="Wu L."/>
            <person name="Ma J."/>
        </authorList>
    </citation>
    <scope>NUCLEOTIDE SEQUENCE [LARGE SCALE GENOMIC DNA]</scope>
    <source>
        <strain evidence="2 3">SYNS20</strain>
    </source>
</reference>
<evidence type="ECO:0000313" key="3">
    <source>
        <dbReference type="Proteomes" id="UP001596443"/>
    </source>
</evidence>
<comment type="caution">
    <text evidence="2">The sequence shown here is derived from an EMBL/GenBank/DDBJ whole genome shotgun (WGS) entry which is preliminary data.</text>
</comment>
<evidence type="ECO:0000313" key="2">
    <source>
        <dbReference type="EMBL" id="MFC6786082.1"/>
    </source>
</evidence>
<dbReference type="GeneID" id="81209149"/>
<keyword evidence="3" id="KW-1185">Reference proteome</keyword>
<accession>A0ABD5TBX7</accession>
<name>A0ABD5TBX7_9EURY</name>
<dbReference type="EMBL" id="JBHSWX010000012">
    <property type="protein sequence ID" value="MFC6786082.1"/>
    <property type="molecule type" value="Genomic_DNA"/>
</dbReference>
<organism evidence="2 3">
    <name type="scientific">Halobaculum halobium</name>
    <dbReference type="NCBI Taxonomy" id="3032281"/>
    <lineage>
        <taxon>Archaea</taxon>
        <taxon>Methanobacteriati</taxon>
        <taxon>Methanobacteriota</taxon>
        <taxon>Stenosarchaea group</taxon>
        <taxon>Halobacteria</taxon>
        <taxon>Halobacteriales</taxon>
        <taxon>Haloferacaceae</taxon>
        <taxon>Halobaculum</taxon>
    </lineage>
</organism>